<dbReference type="RefSeq" id="WP_120200016.1">
    <property type="nucleotide sequence ID" value="NZ_RAQJ01000001.1"/>
</dbReference>
<dbReference type="Proteomes" id="UP000284892">
    <property type="component" value="Unassembled WGS sequence"/>
</dbReference>
<keyword evidence="2" id="KW-1185">Reference proteome</keyword>
<reference evidence="1 2" key="1">
    <citation type="submission" date="2018-09" db="EMBL/GenBank/DDBJ databases">
        <title>Genomic Encyclopedia of Archaeal and Bacterial Type Strains, Phase II (KMG-II): from individual species to whole genera.</title>
        <authorList>
            <person name="Goeker M."/>
        </authorList>
    </citation>
    <scope>NUCLEOTIDE SEQUENCE [LARGE SCALE GENOMIC DNA]</scope>
    <source>
        <strain evidence="1 2">DSM 26283</strain>
    </source>
</reference>
<sequence length="346" mass="40286">MSTCVFLIYGVKVSLITNNLAFKNFVQATLQNYGIVSQENHKFQISVRIDFNKKTQIKKSKFRVGNGVFLDEKHKKLAIQHKLFLGEFTQINSNNLSIRGEVDNNFKNKVKHFIKSLAIKNYSYKEMLFHQLYRELILMPVFWVLRHKFEKHLMHASAVSNGKQTLVFLGNDGVGKTTVALKLLKKEDTSFFGDNFLLYDSNKIYAFVDTLRVNKNDSKAIKTYESSSIFKKVYQGKSRTHYNFNKDYISKSARPTQFFVLKQSNKNSKTTISKDQFINYTLAINDYVKEFDKYSYASNLIFLYDTQFNIEQQETDFLSKLVSDSPCALLSLNKDQEVFDLFNKDN</sequence>
<proteinExistence type="predicted"/>
<evidence type="ECO:0000313" key="1">
    <source>
        <dbReference type="EMBL" id="RKE98830.1"/>
    </source>
</evidence>
<organism evidence="1 2">
    <name type="scientific">Ichthyenterobacterium magnum</name>
    <dbReference type="NCBI Taxonomy" id="1230530"/>
    <lineage>
        <taxon>Bacteria</taxon>
        <taxon>Pseudomonadati</taxon>
        <taxon>Bacteroidota</taxon>
        <taxon>Flavobacteriia</taxon>
        <taxon>Flavobacteriales</taxon>
        <taxon>Flavobacteriaceae</taxon>
        <taxon>Ichthyenterobacterium</taxon>
    </lineage>
</organism>
<protein>
    <submittedName>
        <fullName evidence="1">Uncharacterized protein</fullName>
    </submittedName>
</protein>
<name>A0A420DX60_9FLAO</name>
<evidence type="ECO:0000313" key="2">
    <source>
        <dbReference type="Proteomes" id="UP000284892"/>
    </source>
</evidence>
<dbReference type="AlphaFoldDB" id="A0A420DX60"/>
<comment type="caution">
    <text evidence="1">The sequence shown here is derived from an EMBL/GenBank/DDBJ whole genome shotgun (WGS) entry which is preliminary data.</text>
</comment>
<dbReference type="InterPro" id="IPR027417">
    <property type="entry name" value="P-loop_NTPase"/>
</dbReference>
<dbReference type="Gene3D" id="3.40.50.300">
    <property type="entry name" value="P-loop containing nucleotide triphosphate hydrolases"/>
    <property type="match status" value="1"/>
</dbReference>
<dbReference type="SUPFAM" id="SSF53795">
    <property type="entry name" value="PEP carboxykinase-like"/>
    <property type="match status" value="1"/>
</dbReference>
<accession>A0A420DX60</accession>
<gene>
    <name evidence="1" type="ORF">BXY80_0925</name>
</gene>
<dbReference type="EMBL" id="RAQJ01000001">
    <property type="protein sequence ID" value="RKE98830.1"/>
    <property type="molecule type" value="Genomic_DNA"/>
</dbReference>
<dbReference type="OrthoDB" id="1116059at2"/>